<dbReference type="EMBL" id="GDHF01014398">
    <property type="protein sequence ID" value="JAI37916.1"/>
    <property type="molecule type" value="Transcribed_RNA"/>
</dbReference>
<dbReference type="OrthoDB" id="415023at2759"/>
<dbReference type="FunFam" id="3.90.70.80:FF:000003">
    <property type="entry name" value="OTU domain-containing protein 6B"/>
    <property type="match status" value="1"/>
</dbReference>
<feature type="region of interest" description="Disordered" evidence="8">
    <location>
        <begin position="101"/>
        <end position="164"/>
    </location>
</feature>
<dbReference type="Gene3D" id="3.90.70.80">
    <property type="match status" value="1"/>
</dbReference>
<accession>A0A0K8VGA5</accession>
<dbReference type="PANTHER" id="PTHR12419:SF10">
    <property type="entry name" value="DEUBIQUITINASE OTUD6B"/>
    <property type="match status" value="1"/>
</dbReference>
<dbReference type="GO" id="GO:0006508">
    <property type="term" value="P:proteolysis"/>
    <property type="evidence" value="ECO:0007669"/>
    <property type="project" value="UniProtKB-KW"/>
</dbReference>
<evidence type="ECO:0000256" key="7">
    <source>
        <dbReference type="SAM" id="Coils"/>
    </source>
</evidence>
<feature type="domain" description="OTU" evidence="10">
    <location>
        <begin position="195"/>
        <end position="334"/>
    </location>
</feature>
<evidence type="ECO:0000256" key="2">
    <source>
        <dbReference type="ARBA" id="ARBA00012759"/>
    </source>
</evidence>
<dbReference type="Pfam" id="PF02338">
    <property type="entry name" value="OTU"/>
    <property type="match status" value="1"/>
</dbReference>
<feature type="coiled-coil region" evidence="7">
    <location>
        <begin position="47"/>
        <end position="96"/>
    </location>
</feature>
<organism evidence="11">
    <name type="scientific">Bactrocera latifrons</name>
    <name type="common">Malaysian fruit fly</name>
    <name type="synonym">Chaetodacus latifrons</name>
    <dbReference type="NCBI Taxonomy" id="174628"/>
    <lineage>
        <taxon>Eukaryota</taxon>
        <taxon>Metazoa</taxon>
        <taxon>Ecdysozoa</taxon>
        <taxon>Arthropoda</taxon>
        <taxon>Hexapoda</taxon>
        <taxon>Insecta</taxon>
        <taxon>Pterygota</taxon>
        <taxon>Neoptera</taxon>
        <taxon>Endopterygota</taxon>
        <taxon>Diptera</taxon>
        <taxon>Brachycera</taxon>
        <taxon>Muscomorpha</taxon>
        <taxon>Tephritoidea</taxon>
        <taxon>Tephritidae</taxon>
        <taxon>Bactrocera</taxon>
        <taxon>Bactrocera</taxon>
    </lineage>
</organism>
<dbReference type="SUPFAM" id="SSF54001">
    <property type="entry name" value="Cysteine proteinases"/>
    <property type="match status" value="1"/>
</dbReference>
<keyword evidence="9" id="KW-0812">Transmembrane</keyword>
<dbReference type="InterPro" id="IPR050704">
    <property type="entry name" value="Peptidase_C85-like"/>
</dbReference>
<dbReference type="GO" id="GO:0004843">
    <property type="term" value="F:cysteine-type deubiquitinase activity"/>
    <property type="evidence" value="ECO:0007669"/>
    <property type="project" value="UniProtKB-EC"/>
</dbReference>
<keyword evidence="6" id="KW-0788">Thiol protease</keyword>
<evidence type="ECO:0000256" key="6">
    <source>
        <dbReference type="ARBA" id="ARBA00022807"/>
    </source>
</evidence>
<keyword evidence="3" id="KW-0645">Protease</keyword>
<reference evidence="11" key="1">
    <citation type="submission" date="2015-06" db="EMBL/GenBank/DDBJ databases">
        <authorList>
            <person name="Hoefler B.C."/>
            <person name="Straight P.D."/>
        </authorList>
    </citation>
    <scope>NUCLEOTIDE SEQUENCE</scope>
</reference>
<dbReference type="PANTHER" id="PTHR12419">
    <property type="entry name" value="OTU DOMAIN CONTAINING PROTEIN"/>
    <property type="match status" value="1"/>
</dbReference>
<dbReference type="InterPro" id="IPR003323">
    <property type="entry name" value="OTU_dom"/>
</dbReference>
<dbReference type="GO" id="GO:0016579">
    <property type="term" value="P:protein deubiquitination"/>
    <property type="evidence" value="ECO:0007669"/>
    <property type="project" value="TreeGrafter"/>
</dbReference>
<keyword evidence="9" id="KW-0472">Membrane</keyword>
<dbReference type="EC" id="3.4.19.12" evidence="2"/>
<sequence length="337" mass="38385">MCISTIVFISTLILLYLFKVIIYTMVEVNAESEMSEALSGIVMDDVLSRHRRERKDLQAKIQALKKSAPKNDKKKRKEIMEEVARIESDLEKKQASELVEVEKEQQIKNQNEHQDENTNGKQQNFDDALCNGDDDEEDATGTTQRVTKAQKRRDKKAREARQREEDIRIAAEDAKSAPKAIERRAIQSKLLERQLTLHYIPSDGNCLYNAVRHQLAQKGLPTYSVQELRKETANYIRAHKDSLICYMTNPKTGFLLTDAEFENYCELLHTTPAWGGQIELKALSSILKVPIEVLQAEGPPTVQGADEFAGPSLLITYHRHMYSLGEHYNSSVPIVQV</sequence>
<name>A0A0K8VGA5_BACLA</name>
<evidence type="ECO:0000313" key="11">
    <source>
        <dbReference type="EMBL" id="JAI37916.1"/>
    </source>
</evidence>
<keyword evidence="7" id="KW-0175">Coiled coil</keyword>
<evidence type="ECO:0000256" key="8">
    <source>
        <dbReference type="SAM" id="MobiDB-lite"/>
    </source>
</evidence>
<protein>
    <recommendedName>
        <fullName evidence="2">ubiquitinyl hydrolase 1</fullName>
        <ecNumber evidence="2">3.4.19.12</ecNumber>
    </recommendedName>
</protein>
<evidence type="ECO:0000256" key="1">
    <source>
        <dbReference type="ARBA" id="ARBA00000707"/>
    </source>
</evidence>
<gene>
    <name evidence="11" type="primary">otud6b_0</name>
    <name evidence="11" type="ORF">c0_g1_i2</name>
</gene>
<dbReference type="InterPro" id="IPR049772">
    <property type="entry name" value="OTU_OTUD6"/>
</dbReference>
<comment type="catalytic activity">
    <reaction evidence="1">
        <text>Thiol-dependent hydrolysis of ester, thioester, amide, peptide and isopeptide bonds formed by the C-terminal Gly of ubiquitin (a 76-residue protein attached to proteins as an intracellular targeting signal).</text>
        <dbReference type="EC" id="3.4.19.12"/>
    </reaction>
</comment>
<feature type="transmembrane region" description="Helical" evidence="9">
    <location>
        <begin position="6"/>
        <end position="26"/>
    </location>
</feature>
<keyword evidence="9" id="KW-1133">Transmembrane helix</keyword>
<evidence type="ECO:0000256" key="4">
    <source>
        <dbReference type="ARBA" id="ARBA00022786"/>
    </source>
</evidence>
<feature type="compositionally biased region" description="Basic and acidic residues" evidence="8">
    <location>
        <begin position="101"/>
        <end position="118"/>
    </location>
</feature>
<evidence type="ECO:0000256" key="5">
    <source>
        <dbReference type="ARBA" id="ARBA00022801"/>
    </source>
</evidence>
<evidence type="ECO:0000259" key="10">
    <source>
        <dbReference type="PROSITE" id="PS50802"/>
    </source>
</evidence>
<evidence type="ECO:0000256" key="9">
    <source>
        <dbReference type="SAM" id="Phobius"/>
    </source>
</evidence>
<dbReference type="AlphaFoldDB" id="A0A0K8VGA5"/>
<keyword evidence="5" id="KW-0378">Hydrolase</keyword>
<dbReference type="CDD" id="cd22761">
    <property type="entry name" value="OTU_OTUD6"/>
    <property type="match status" value="1"/>
</dbReference>
<dbReference type="PROSITE" id="PS50802">
    <property type="entry name" value="OTU"/>
    <property type="match status" value="1"/>
</dbReference>
<dbReference type="InterPro" id="IPR038765">
    <property type="entry name" value="Papain-like_cys_pep_sf"/>
</dbReference>
<keyword evidence="4" id="KW-0833">Ubl conjugation pathway</keyword>
<evidence type="ECO:0000256" key="3">
    <source>
        <dbReference type="ARBA" id="ARBA00022670"/>
    </source>
</evidence>
<proteinExistence type="predicted"/>